<comment type="caution">
    <text evidence="1">The sequence shown here is derived from an EMBL/GenBank/DDBJ whole genome shotgun (WGS) entry which is preliminary data.</text>
</comment>
<gene>
    <name evidence="1" type="ORF">Tci_909592</name>
</gene>
<sequence length="33" mass="3582">TKNSTKDEGAYVGYSGGFEIGGMPDERRICSKQ</sequence>
<reference evidence="1" key="1">
    <citation type="journal article" date="2019" name="Sci. Rep.">
        <title>Draft genome of Tanacetum cinerariifolium, the natural source of mosquito coil.</title>
        <authorList>
            <person name="Yamashiro T."/>
            <person name="Shiraishi A."/>
            <person name="Satake H."/>
            <person name="Nakayama K."/>
        </authorList>
    </citation>
    <scope>NUCLEOTIDE SEQUENCE</scope>
</reference>
<name>A0A699VTD1_TANCI</name>
<feature type="non-terminal residue" evidence="1">
    <location>
        <position position="1"/>
    </location>
</feature>
<dbReference type="AlphaFoldDB" id="A0A699VTD1"/>
<dbReference type="EMBL" id="BKCJ011488303">
    <property type="protein sequence ID" value="GFD37623.1"/>
    <property type="molecule type" value="Genomic_DNA"/>
</dbReference>
<protein>
    <submittedName>
        <fullName evidence="1">Uncharacterized protein</fullName>
    </submittedName>
</protein>
<evidence type="ECO:0000313" key="1">
    <source>
        <dbReference type="EMBL" id="GFD37623.1"/>
    </source>
</evidence>
<proteinExistence type="predicted"/>
<accession>A0A699VTD1</accession>
<organism evidence="1">
    <name type="scientific">Tanacetum cinerariifolium</name>
    <name type="common">Dalmatian daisy</name>
    <name type="synonym">Chrysanthemum cinerariifolium</name>
    <dbReference type="NCBI Taxonomy" id="118510"/>
    <lineage>
        <taxon>Eukaryota</taxon>
        <taxon>Viridiplantae</taxon>
        <taxon>Streptophyta</taxon>
        <taxon>Embryophyta</taxon>
        <taxon>Tracheophyta</taxon>
        <taxon>Spermatophyta</taxon>
        <taxon>Magnoliopsida</taxon>
        <taxon>eudicotyledons</taxon>
        <taxon>Gunneridae</taxon>
        <taxon>Pentapetalae</taxon>
        <taxon>asterids</taxon>
        <taxon>campanulids</taxon>
        <taxon>Asterales</taxon>
        <taxon>Asteraceae</taxon>
        <taxon>Asteroideae</taxon>
        <taxon>Anthemideae</taxon>
        <taxon>Anthemidinae</taxon>
        <taxon>Tanacetum</taxon>
    </lineage>
</organism>